<proteinExistence type="predicted"/>
<organism evidence="1 2">
    <name type="scientific">Candidatus Scalindua arabica</name>
    <dbReference type="NCBI Taxonomy" id="1127984"/>
    <lineage>
        <taxon>Bacteria</taxon>
        <taxon>Pseudomonadati</taxon>
        <taxon>Planctomycetota</taxon>
        <taxon>Candidatus Brocadiia</taxon>
        <taxon>Candidatus Brocadiales</taxon>
        <taxon>Candidatus Scalinduaceae</taxon>
        <taxon>Candidatus Scalindua</taxon>
    </lineage>
</organism>
<evidence type="ECO:0000313" key="2">
    <source>
        <dbReference type="Proteomes" id="UP000722750"/>
    </source>
</evidence>
<comment type="caution">
    <text evidence="1">The sequence shown here is derived from an EMBL/GenBank/DDBJ whole genome shotgun (WGS) entry which is preliminary data.</text>
</comment>
<reference evidence="1" key="1">
    <citation type="journal article" date="2021" name="ISME J.">
        <title>Fine-scale metabolic discontinuity in a stratified prokaryote microbiome of a Red Sea deep halocline.</title>
        <authorList>
            <person name="Michoud G."/>
            <person name="Ngugi D.K."/>
            <person name="Barozzi A."/>
            <person name="Merlino G."/>
            <person name="Calleja M.L."/>
            <person name="Delgado-Huertas A."/>
            <person name="Moran X.A.G."/>
            <person name="Daffonchio D."/>
        </authorList>
    </citation>
    <scope>NUCLEOTIDE SEQUENCE</scope>
    <source>
        <strain evidence="1">SuakinDeep_MAG55_1</strain>
    </source>
</reference>
<gene>
    <name evidence="1" type="ORF">MAG551_00671</name>
</gene>
<evidence type="ECO:0000313" key="1">
    <source>
        <dbReference type="EMBL" id="MBS1257627.1"/>
    </source>
</evidence>
<accession>A0A942A458</accession>
<protein>
    <submittedName>
        <fullName evidence="1">Uncharacterized protein</fullName>
    </submittedName>
</protein>
<dbReference type="EMBL" id="JAANXD010000027">
    <property type="protein sequence ID" value="MBS1257627.1"/>
    <property type="molecule type" value="Genomic_DNA"/>
</dbReference>
<dbReference type="AlphaFoldDB" id="A0A942A458"/>
<dbReference type="Proteomes" id="UP000722750">
    <property type="component" value="Unassembled WGS sequence"/>
</dbReference>
<name>A0A942A458_9BACT</name>
<sequence>MLLKSEFSLSEKKIMSNTYLNKLPCRNYLEKPGNKNALDNKAFLVIIKLLGNWKQFTFKTLEKFGYNCTALSKFLTHLITLSYVIWVDENSMRDLN</sequence>